<evidence type="ECO:0000256" key="2">
    <source>
        <dbReference type="ARBA" id="ARBA00004606"/>
    </source>
</evidence>
<dbReference type="PANTHER" id="PTHR45679:SF6">
    <property type="entry name" value="ER DEGRADATION-ENHANCING ALPHA-MANNOSIDASE-LIKE PROTEIN 2"/>
    <property type="match status" value="1"/>
</dbReference>
<evidence type="ECO:0000256" key="9">
    <source>
        <dbReference type="SAM" id="MobiDB-lite"/>
    </source>
</evidence>
<feature type="signal peptide" evidence="10">
    <location>
        <begin position="1"/>
        <end position="28"/>
    </location>
</feature>
<comment type="similarity">
    <text evidence="3 8">Belongs to the glycosyl hydrolase 47 family.</text>
</comment>
<evidence type="ECO:0000256" key="4">
    <source>
        <dbReference type="ARBA" id="ARBA00022824"/>
    </source>
</evidence>
<dbReference type="FunFam" id="1.50.10.10:FF:000015">
    <property type="entry name" value="alpha-1,2-Mannosidase"/>
    <property type="match status" value="1"/>
</dbReference>
<evidence type="ECO:0000256" key="1">
    <source>
        <dbReference type="ARBA" id="ARBA00004240"/>
    </source>
</evidence>
<comment type="subcellular location">
    <subcellularLocation>
        <location evidence="1">Endoplasmic reticulum</location>
    </subcellularLocation>
    <subcellularLocation>
        <location evidence="2">Membrane</location>
        <topology evidence="2">Single-pass type II membrane protein</topology>
    </subcellularLocation>
</comment>
<dbReference type="InterPro" id="IPR036026">
    <property type="entry name" value="Seven-hairpin_glycosidases"/>
</dbReference>
<evidence type="ECO:0000256" key="7">
    <source>
        <dbReference type="PIRSR" id="PIRSR601382-2"/>
    </source>
</evidence>
<evidence type="ECO:0000256" key="8">
    <source>
        <dbReference type="RuleBase" id="RU361193"/>
    </source>
</evidence>
<dbReference type="InterPro" id="IPR044674">
    <property type="entry name" value="EDEM1/2/3"/>
</dbReference>
<comment type="cofactor">
    <cofactor evidence="7">
        <name>Ca(2+)</name>
        <dbReference type="ChEBI" id="CHEBI:29108"/>
    </cofactor>
</comment>
<dbReference type="SUPFAM" id="SSF48225">
    <property type="entry name" value="Seven-hairpin glycosidases"/>
    <property type="match status" value="1"/>
</dbReference>
<organism evidence="11 12">
    <name type="scientific">Arabis nemorensis</name>
    <dbReference type="NCBI Taxonomy" id="586526"/>
    <lineage>
        <taxon>Eukaryota</taxon>
        <taxon>Viridiplantae</taxon>
        <taxon>Streptophyta</taxon>
        <taxon>Embryophyta</taxon>
        <taxon>Tracheophyta</taxon>
        <taxon>Spermatophyta</taxon>
        <taxon>Magnoliopsida</taxon>
        <taxon>eudicotyledons</taxon>
        <taxon>Gunneridae</taxon>
        <taxon>Pentapetalae</taxon>
        <taxon>rosids</taxon>
        <taxon>malvids</taxon>
        <taxon>Brassicales</taxon>
        <taxon>Brassicaceae</taxon>
        <taxon>Arabideae</taxon>
        <taxon>Arabis</taxon>
    </lineage>
</organism>
<feature type="chain" id="PRO_5021941033" description="alpha-1,2-Mannosidase" evidence="10">
    <location>
        <begin position="29"/>
        <end position="635"/>
    </location>
</feature>
<reference evidence="11" key="1">
    <citation type="submission" date="2019-07" db="EMBL/GenBank/DDBJ databases">
        <authorList>
            <person name="Dittberner H."/>
        </authorList>
    </citation>
    <scope>NUCLEOTIDE SEQUENCE [LARGE SCALE GENOMIC DNA]</scope>
</reference>
<keyword evidence="12" id="KW-1185">Reference proteome</keyword>
<keyword evidence="7" id="KW-0479">Metal-binding</keyword>
<keyword evidence="8" id="KW-0326">Glycosidase</keyword>
<feature type="compositionally biased region" description="Basic and acidic residues" evidence="9">
    <location>
        <begin position="625"/>
        <end position="635"/>
    </location>
</feature>
<dbReference type="Proteomes" id="UP000489600">
    <property type="component" value="Unassembled WGS sequence"/>
</dbReference>
<feature type="active site" description="Proton donor" evidence="6">
    <location>
        <position position="354"/>
    </location>
</feature>
<dbReference type="InterPro" id="IPR001382">
    <property type="entry name" value="Glyco_hydro_47"/>
</dbReference>
<dbReference type="EMBL" id="CABITT030000006">
    <property type="protein sequence ID" value="VVB07208.1"/>
    <property type="molecule type" value="Genomic_DNA"/>
</dbReference>
<accession>A0A565C0W2</accession>
<evidence type="ECO:0000256" key="5">
    <source>
        <dbReference type="ARBA" id="ARBA00023180"/>
    </source>
</evidence>
<protein>
    <recommendedName>
        <fullName evidence="8">alpha-1,2-Mannosidase</fullName>
        <ecNumber evidence="8">3.2.1.-</ecNumber>
    </recommendedName>
</protein>
<feature type="compositionally biased region" description="Polar residues" evidence="9">
    <location>
        <begin position="562"/>
        <end position="589"/>
    </location>
</feature>
<dbReference type="PANTHER" id="PTHR45679">
    <property type="entry name" value="ER DEGRADATION-ENHANCING ALPHA-MANNOSIDASE-LIKE PROTEIN 2"/>
    <property type="match status" value="1"/>
</dbReference>
<evidence type="ECO:0000313" key="12">
    <source>
        <dbReference type="Proteomes" id="UP000489600"/>
    </source>
</evidence>
<feature type="compositionally biased region" description="Polar residues" evidence="9">
    <location>
        <begin position="597"/>
        <end position="619"/>
    </location>
</feature>
<evidence type="ECO:0000256" key="6">
    <source>
        <dbReference type="PIRSR" id="PIRSR601382-1"/>
    </source>
</evidence>
<proteinExistence type="inferred from homology"/>
<evidence type="ECO:0000313" key="11">
    <source>
        <dbReference type="EMBL" id="VVB07208.1"/>
    </source>
</evidence>
<keyword evidence="4" id="KW-0256">Endoplasmic reticulum</keyword>
<keyword evidence="10" id="KW-0732">Signal</keyword>
<dbReference type="EC" id="3.2.1.-" evidence="8"/>
<dbReference type="GO" id="GO:0005509">
    <property type="term" value="F:calcium ion binding"/>
    <property type="evidence" value="ECO:0007669"/>
    <property type="project" value="InterPro"/>
</dbReference>
<feature type="binding site" evidence="7">
    <location>
        <position position="465"/>
    </location>
    <ligand>
        <name>Ca(2+)</name>
        <dbReference type="ChEBI" id="CHEBI:29108"/>
    </ligand>
</feature>
<feature type="region of interest" description="Disordered" evidence="9">
    <location>
        <begin position="556"/>
        <end position="635"/>
    </location>
</feature>
<keyword evidence="5" id="KW-0325">Glycoprotein</keyword>
<gene>
    <name evidence="11" type="ORF">ANE_LOCUS17652</name>
</gene>
<dbReference type="AlphaFoldDB" id="A0A565C0W2"/>
<evidence type="ECO:0000256" key="3">
    <source>
        <dbReference type="ARBA" id="ARBA00007658"/>
    </source>
</evidence>
<feature type="active site" evidence="6">
    <location>
        <position position="375"/>
    </location>
</feature>
<dbReference type="Gene3D" id="1.50.10.10">
    <property type="match status" value="1"/>
</dbReference>
<feature type="active site" description="Proton donor" evidence="6">
    <location>
        <position position="121"/>
    </location>
</feature>
<evidence type="ECO:0000256" key="10">
    <source>
        <dbReference type="SAM" id="SignalP"/>
    </source>
</evidence>
<dbReference type="GO" id="GO:0044322">
    <property type="term" value="C:endoplasmic reticulum quality control compartment"/>
    <property type="evidence" value="ECO:0007669"/>
    <property type="project" value="GOC"/>
</dbReference>
<dbReference type="PRINTS" id="PR00747">
    <property type="entry name" value="GLYHDRLASE47"/>
</dbReference>
<dbReference type="Pfam" id="PF01532">
    <property type="entry name" value="Glyco_hydro_47"/>
    <property type="match status" value="1"/>
</dbReference>
<keyword evidence="7" id="KW-0106">Calcium</keyword>
<dbReference type="OrthoDB" id="8118055at2759"/>
<dbReference type="GO" id="GO:0005975">
    <property type="term" value="P:carbohydrate metabolic process"/>
    <property type="evidence" value="ECO:0007669"/>
    <property type="project" value="InterPro"/>
</dbReference>
<keyword evidence="8" id="KW-0378">Hydrolase</keyword>
<name>A0A565C0W2_9BRAS</name>
<feature type="region of interest" description="Disordered" evidence="9">
    <location>
        <begin position="494"/>
        <end position="515"/>
    </location>
</feature>
<dbReference type="GO" id="GO:1904380">
    <property type="term" value="P:endoplasmic reticulum mannose trimming"/>
    <property type="evidence" value="ECO:0007669"/>
    <property type="project" value="InterPro"/>
</dbReference>
<dbReference type="GO" id="GO:0004571">
    <property type="term" value="F:mannosyl-oligosaccharide 1,2-alpha-mannosidase activity"/>
    <property type="evidence" value="ECO:0007669"/>
    <property type="project" value="InterPro"/>
</dbReference>
<feature type="active site" evidence="6">
    <location>
        <position position="261"/>
    </location>
</feature>
<comment type="caution">
    <text evidence="11">The sequence shown here is derived from an EMBL/GenBank/DDBJ whole genome shotgun (WGS) entry which is preliminary data.</text>
</comment>
<dbReference type="GO" id="GO:0016020">
    <property type="term" value="C:membrane"/>
    <property type="evidence" value="ECO:0007669"/>
    <property type="project" value="UniProtKB-SubCell"/>
</dbReference>
<dbReference type="InterPro" id="IPR012341">
    <property type="entry name" value="6hp_glycosidase-like_sf"/>
</dbReference>
<sequence>MMLMESNLRWFLYTILILGFVLDDGVVAEGVKPHEAKQLRDEVREMFYHAFDGYMNNAFPLDELKPLSCQGEDTLGGYALTLIDSLDTLALLGDRERFTSSVEWIGKNLQFNINKTVSVFETTIRVLGGLLSAHLIASDYATGMRIPSYDNELLVLAEDLTRRMLPAFDTPTGIPFGSVNLMYGVDKHESKITSTAGGGTLTLEFGVLSRLTNDPVFEQVAKNAVRGLWARRSTLGLVGAHINVFTGEWTQKDAGIGTSIDSFYEYLLKAYILLGDEEYLYIFQEAYGSVMQYLHKDPWYVEVNMDSAAIVWPVFNSLQAFWPGLQVLAGDVEPAIRTHTAFFSVWKRYGFTPEGFNLATLSVQYGQKSYPLRPELIESTYWLYKATRDPRYLDAGRDFVASLQYGAKCPCGYCHITDVELHKQEDHMESFFLAETVKYLWLLFDLAVDSDNLVDNGPYKYVFSTEGHLLPLTPQISLARERCSYLGGYCPRNATKPRQEEENNNNDRVPGIETHSNNIYPYHESFPVTGLIKGICPGLTHAQKYGLSYVLPEKTTDREDVPTNNDQAKPVTTSRSIVLVSEQTLNKRSQVGEEEGLSSQSEPTMTISGASSSDQTGQELTLLESKSDTTEDQRS</sequence>